<keyword evidence="2" id="KW-0862">Zinc</keyword>
<dbReference type="InterPro" id="IPR016193">
    <property type="entry name" value="Cytidine_deaminase-like"/>
</dbReference>
<accession>A0A0K1P4N7</accession>
<feature type="domain" description="CMP/dCMP-type deaminase" evidence="3">
    <location>
        <begin position="1"/>
        <end position="113"/>
    </location>
</feature>
<keyword evidence="1" id="KW-0479">Metal-binding</keyword>
<evidence type="ECO:0000313" key="5">
    <source>
        <dbReference type="Proteomes" id="UP000067243"/>
    </source>
</evidence>
<evidence type="ECO:0000256" key="2">
    <source>
        <dbReference type="ARBA" id="ARBA00022833"/>
    </source>
</evidence>
<dbReference type="PANTHER" id="PTHR11079">
    <property type="entry name" value="CYTOSINE DEAMINASE FAMILY MEMBER"/>
    <property type="match status" value="1"/>
</dbReference>
<evidence type="ECO:0000256" key="1">
    <source>
        <dbReference type="ARBA" id="ARBA00022723"/>
    </source>
</evidence>
<dbReference type="SUPFAM" id="SSF53927">
    <property type="entry name" value="Cytidine deaminase-like"/>
    <property type="match status" value="1"/>
</dbReference>
<organism evidence="4 5">
    <name type="scientific">Spiroplasma turonicum</name>
    <dbReference type="NCBI Taxonomy" id="216946"/>
    <lineage>
        <taxon>Bacteria</taxon>
        <taxon>Bacillati</taxon>
        <taxon>Mycoplasmatota</taxon>
        <taxon>Mollicutes</taxon>
        <taxon>Entomoplasmatales</taxon>
        <taxon>Spiroplasmataceae</taxon>
        <taxon>Spiroplasma</taxon>
    </lineage>
</organism>
<dbReference type="Proteomes" id="UP000067243">
    <property type="component" value="Chromosome"/>
</dbReference>
<dbReference type="Gene3D" id="3.40.140.10">
    <property type="entry name" value="Cytidine Deaminase, domain 2"/>
    <property type="match status" value="1"/>
</dbReference>
<dbReference type="PROSITE" id="PS51747">
    <property type="entry name" value="CYT_DCMP_DEAMINASES_2"/>
    <property type="match status" value="1"/>
</dbReference>
<dbReference type="InterPro" id="IPR002125">
    <property type="entry name" value="CMP_dCMP_dom"/>
</dbReference>
<protein>
    <submittedName>
        <fullName evidence="4">tRNA-specific adenosine deaminase</fullName>
    </submittedName>
</protein>
<reference evidence="4 5" key="1">
    <citation type="journal article" date="2015" name="Genome Announc.">
        <title>Complete Genome Sequence of Spiroplasma turonicum Strain Tab4cT, a Parasite of a Horse Fly, Haematopota sp. (Diptera: Tabanidae).</title>
        <authorList>
            <person name="Davis R.E."/>
            <person name="Shao J."/>
            <person name="Zhao Y."/>
            <person name="Gasparich G.E."/>
            <person name="Gaynor B.J."/>
            <person name="Donofrio N."/>
        </authorList>
    </citation>
    <scope>NUCLEOTIDE SEQUENCE [LARGE SCALE GENOMIC DNA]</scope>
    <source>
        <strain evidence="4 5">Tab4c</strain>
    </source>
</reference>
<keyword evidence="5" id="KW-1185">Reference proteome</keyword>
<name>A0A0K1P4N7_9MOLU</name>
<dbReference type="AlphaFoldDB" id="A0A0K1P4N7"/>
<dbReference type="STRING" id="216946.STURO_v1c00050"/>
<proteinExistence type="predicted"/>
<dbReference type="EMBL" id="CP012328">
    <property type="protein sequence ID" value="AKU79251.1"/>
    <property type="molecule type" value="Genomic_DNA"/>
</dbReference>
<dbReference type="Pfam" id="PF14437">
    <property type="entry name" value="MafB19-deam"/>
    <property type="match status" value="1"/>
</dbReference>
<dbReference type="RefSeq" id="WP_075047868.1">
    <property type="nucleotide sequence ID" value="NZ_CP012328.1"/>
</dbReference>
<sequence length="142" mass="17097">MQENIFFNTLYKLIKKCKKTKDVPVASILIKEDKILFKSYNTRQKKYKFNNHAEILVIDKAFKKTKKKNLSEFTLYVNLKPCIMCIATLEQTNIKNVYYWLENEKVDYSLIKSNIKFNKVYNISQEELFKKELKNFFKELRG</sequence>
<dbReference type="OrthoDB" id="9802676at2"/>
<dbReference type="GO" id="GO:0008270">
    <property type="term" value="F:zinc ion binding"/>
    <property type="evidence" value="ECO:0007669"/>
    <property type="project" value="InterPro"/>
</dbReference>
<dbReference type="PANTHER" id="PTHR11079:SF179">
    <property type="entry name" value="TRNA(ADENINE(34)) DEAMINASE, CHLOROPLASTIC"/>
    <property type="match status" value="1"/>
</dbReference>
<dbReference type="InterPro" id="IPR058535">
    <property type="entry name" value="MafB19-deam"/>
</dbReference>
<dbReference type="PATRIC" id="fig|216946.3.peg.5"/>
<dbReference type="InterPro" id="IPR016192">
    <property type="entry name" value="APOBEC/CMP_deaminase_Zn-bd"/>
</dbReference>
<dbReference type="GO" id="GO:0052717">
    <property type="term" value="F:tRNA-specific adenosine-34 deaminase activity"/>
    <property type="evidence" value="ECO:0007669"/>
    <property type="project" value="UniProtKB-EC"/>
</dbReference>
<evidence type="ECO:0000259" key="3">
    <source>
        <dbReference type="PROSITE" id="PS51747"/>
    </source>
</evidence>
<evidence type="ECO:0000313" key="4">
    <source>
        <dbReference type="EMBL" id="AKU79251.1"/>
    </source>
</evidence>
<dbReference type="GO" id="GO:0002100">
    <property type="term" value="P:tRNA wobble adenosine to inosine editing"/>
    <property type="evidence" value="ECO:0007669"/>
    <property type="project" value="InterPro"/>
</dbReference>
<gene>
    <name evidence="4" type="primary">tadA</name>
    <name evidence="4" type="ORF">STURON_005</name>
</gene>
<dbReference type="PROSITE" id="PS00903">
    <property type="entry name" value="CYT_DCMP_DEAMINASES_1"/>
    <property type="match status" value="1"/>
</dbReference>
<dbReference type="KEGG" id="stur:STURON_005"/>